<gene>
    <name evidence="9" type="ORF">MVEG_12195</name>
</gene>
<dbReference type="GO" id="GO:0016020">
    <property type="term" value="C:membrane"/>
    <property type="evidence" value="ECO:0007669"/>
    <property type="project" value="UniProtKB-SubCell"/>
</dbReference>
<proteinExistence type="inferred from homology"/>
<name>A0A086TJB4_9FUNG</name>
<accession>A0A086TJB4</accession>
<evidence type="ECO:0000256" key="7">
    <source>
        <dbReference type="SAM" id="MobiDB-lite"/>
    </source>
</evidence>
<keyword evidence="5 8" id="KW-1133">Transmembrane helix</keyword>
<evidence type="ECO:0000256" key="6">
    <source>
        <dbReference type="ARBA" id="ARBA00023136"/>
    </source>
</evidence>
<evidence type="ECO:0000256" key="5">
    <source>
        <dbReference type="ARBA" id="ARBA00022989"/>
    </source>
</evidence>
<dbReference type="Proteomes" id="UP000243308">
    <property type="component" value="Unassembled WGS sequence"/>
</dbReference>
<dbReference type="Pfam" id="PF03169">
    <property type="entry name" value="OPT"/>
    <property type="match status" value="1"/>
</dbReference>
<evidence type="ECO:0000313" key="9">
    <source>
        <dbReference type="EMBL" id="KFH62041.1"/>
    </source>
</evidence>
<evidence type="ECO:0000256" key="8">
    <source>
        <dbReference type="SAM" id="Phobius"/>
    </source>
</evidence>
<dbReference type="InterPro" id="IPR004813">
    <property type="entry name" value="OPT"/>
</dbReference>
<protein>
    <recommendedName>
        <fullName evidence="11">OPT family small oligopeptide transporter</fullName>
    </recommendedName>
</protein>
<dbReference type="EMBL" id="KN042434">
    <property type="protein sequence ID" value="KFH62041.1"/>
    <property type="molecule type" value="Genomic_DNA"/>
</dbReference>
<reference evidence="9 10" key="1">
    <citation type="submission" date="2011-02" db="EMBL/GenBank/DDBJ databases">
        <title>The Genome Sequence of Mortierella verticillata NRRL 6337.</title>
        <authorList>
            <consortium name="The Broad Institute Genome Sequencing Platform"/>
            <person name="Russ C."/>
            <person name="Cuomo C."/>
            <person name="Burger G."/>
            <person name="Gray M.W."/>
            <person name="Holland P.W.H."/>
            <person name="King N."/>
            <person name="Lang F.B.F."/>
            <person name="Roger A.J."/>
            <person name="Ruiz-Trillo I."/>
            <person name="Young S.K."/>
            <person name="Zeng Q."/>
            <person name="Gargeya S."/>
            <person name="Alvarado L."/>
            <person name="Berlin A."/>
            <person name="Chapman S.B."/>
            <person name="Chen Z."/>
            <person name="Freedman E."/>
            <person name="Gellesch M."/>
            <person name="Goldberg J."/>
            <person name="Griggs A."/>
            <person name="Gujja S."/>
            <person name="Heilman E."/>
            <person name="Heiman D."/>
            <person name="Howarth C."/>
            <person name="Mehta T."/>
            <person name="Neiman D."/>
            <person name="Pearson M."/>
            <person name="Roberts A."/>
            <person name="Saif S."/>
            <person name="Shea T."/>
            <person name="Shenoy N."/>
            <person name="Sisk P."/>
            <person name="Stolte C."/>
            <person name="Sykes S."/>
            <person name="White J."/>
            <person name="Yandava C."/>
            <person name="Haas B."/>
            <person name="Nusbaum C."/>
            <person name="Birren B."/>
        </authorList>
    </citation>
    <scope>NUCLEOTIDE SEQUENCE [LARGE SCALE GENOMIC DNA]</scope>
    <source>
        <strain evidence="9 10">NRRL 6337</strain>
    </source>
</reference>
<evidence type="ECO:0008006" key="11">
    <source>
        <dbReference type="Google" id="ProtNLM"/>
    </source>
</evidence>
<feature type="transmembrane region" description="Helical" evidence="8">
    <location>
        <begin position="65"/>
        <end position="83"/>
    </location>
</feature>
<dbReference type="AlphaFoldDB" id="A0A086TJB4"/>
<keyword evidence="6 8" id="KW-0472">Membrane</keyword>
<evidence type="ECO:0000256" key="2">
    <source>
        <dbReference type="ARBA" id="ARBA00008807"/>
    </source>
</evidence>
<keyword evidence="4 8" id="KW-0812">Transmembrane</keyword>
<keyword evidence="10" id="KW-1185">Reference proteome</keyword>
<dbReference type="GO" id="GO:0035673">
    <property type="term" value="F:oligopeptide transmembrane transporter activity"/>
    <property type="evidence" value="ECO:0007669"/>
    <property type="project" value="InterPro"/>
</dbReference>
<evidence type="ECO:0000256" key="4">
    <source>
        <dbReference type="ARBA" id="ARBA00022692"/>
    </source>
</evidence>
<comment type="subcellular location">
    <subcellularLocation>
        <location evidence="1">Membrane</location>
        <topology evidence="1">Multi-pass membrane protein</topology>
    </subcellularLocation>
</comment>
<dbReference type="OrthoDB" id="9986677at2759"/>
<keyword evidence="3" id="KW-0813">Transport</keyword>
<feature type="transmembrane region" description="Helical" evidence="8">
    <location>
        <begin position="39"/>
        <end position="59"/>
    </location>
</feature>
<feature type="compositionally biased region" description="Basic and acidic residues" evidence="7">
    <location>
        <begin position="7"/>
        <end position="21"/>
    </location>
</feature>
<evidence type="ECO:0000313" key="10">
    <source>
        <dbReference type="Proteomes" id="UP000243308"/>
    </source>
</evidence>
<evidence type="ECO:0000256" key="3">
    <source>
        <dbReference type="ARBA" id="ARBA00022448"/>
    </source>
</evidence>
<comment type="similarity">
    <text evidence="2">Belongs to the oligopeptide OPT transporter family.</text>
</comment>
<evidence type="ECO:0000256" key="1">
    <source>
        <dbReference type="ARBA" id="ARBA00004141"/>
    </source>
</evidence>
<feature type="region of interest" description="Disordered" evidence="7">
    <location>
        <begin position="1"/>
        <end position="21"/>
    </location>
</feature>
<sequence>MSTDITSQKEEHLPEKHPGVELTEKPFDIDEEDENSPSVWVLGFFFTAIGAVITQYNFFRTTYSSYSIFFVNLATYYLGKAMARILPKFKISLFGQ</sequence>
<organism evidence="9 10">
    <name type="scientific">Podila verticillata NRRL 6337</name>
    <dbReference type="NCBI Taxonomy" id="1069443"/>
    <lineage>
        <taxon>Eukaryota</taxon>
        <taxon>Fungi</taxon>
        <taxon>Fungi incertae sedis</taxon>
        <taxon>Mucoromycota</taxon>
        <taxon>Mortierellomycotina</taxon>
        <taxon>Mortierellomycetes</taxon>
        <taxon>Mortierellales</taxon>
        <taxon>Mortierellaceae</taxon>
        <taxon>Podila</taxon>
    </lineage>
</organism>